<dbReference type="OrthoDB" id="2331100at2759"/>
<dbReference type="PANTHER" id="PTHR34883:SF19">
    <property type="entry name" value="EXTRACELLULAR SERINE-RICH PROTEIN"/>
    <property type="match status" value="1"/>
</dbReference>
<name>A0A2J6SM70_9HELO</name>
<feature type="compositionally biased region" description="Polar residues" evidence="1">
    <location>
        <begin position="141"/>
        <end position="154"/>
    </location>
</feature>
<dbReference type="EMBL" id="KZ613912">
    <property type="protein sequence ID" value="PMD51863.1"/>
    <property type="molecule type" value="Genomic_DNA"/>
</dbReference>
<dbReference type="CDD" id="cd00920">
    <property type="entry name" value="Cupredoxin"/>
    <property type="match status" value="1"/>
</dbReference>
<dbReference type="RefSeq" id="XP_024728767.1">
    <property type="nucleotide sequence ID" value="XM_024881810.1"/>
</dbReference>
<protein>
    <recommendedName>
        <fullName evidence="5">Extracellular serine-rich protein</fullName>
    </recommendedName>
</protein>
<dbReference type="Gene3D" id="2.60.40.420">
    <property type="entry name" value="Cupredoxins - blue copper proteins"/>
    <property type="match status" value="1"/>
</dbReference>
<dbReference type="SUPFAM" id="SSF49503">
    <property type="entry name" value="Cupredoxins"/>
    <property type="match status" value="1"/>
</dbReference>
<dbReference type="InParanoid" id="A0A2J6SM70"/>
<keyword evidence="2" id="KW-0472">Membrane</keyword>
<evidence type="ECO:0000313" key="4">
    <source>
        <dbReference type="Proteomes" id="UP000235371"/>
    </source>
</evidence>
<feature type="region of interest" description="Disordered" evidence="1">
    <location>
        <begin position="241"/>
        <end position="312"/>
    </location>
</feature>
<feature type="compositionally biased region" description="Basic and acidic residues" evidence="1">
    <location>
        <begin position="363"/>
        <end position="372"/>
    </location>
</feature>
<dbReference type="InterPro" id="IPR052953">
    <property type="entry name" value="Ser-rich/MCO-related"/>
</dbReference>
<feature type="transmembrane region" description="Helical" evidence="2">
    <location>
        <begin position="167"/>
        <end position="192"/>
    </location>
</feature>
<proteinExistence type="predicted"/>
<sequence>METSDTAKANDGLKFTPDSVTASVGDIILFRFYPQNHSVARSDYLSPCIPYELTGAGRQGFWSGFEPINVVLSNPPTFQVMVNDTSPIFFYCSAPGACVHDGMVGVINPNSTQTLATQKLYAENSTLALSPGEGFPVEGAPTSTPTSTLGATNTSPPPVSASSQPPLSAGAIAGIAVGGSAVLLLGAALVYFCGRQRTVKEILQTQAVPRPTSYQPGAAHMSLASSAGYLPKYSNLSVDPMGPMGPHSFSSQGMYDQPSGAETESYRSRSPPLDETRESMMSHINYSGSPGTTSPGRVDSPPGRLPVTPGRPNLLPIEEMYQPLGADVLPALRFNRVPSQTGPHELSTENDNANSLYQPVPPPRDERRDSLLGRHHSSSG</sequence>
<reference evidence="3 4" key="1">
    <citation type="submission" date="2016-04" db="EMBL/GenBank/DDBJ databases">
        <title>A degradative enzymes factory behind the ericoid mycorrhizal symbiosis.</title>
        <authorList>
            <consortium name="DOE Joint Genome Institute"/>
            <person name="Martino E."/>
            <person name="Morin E."/>
            <person name="Grelet G."/>
            <person name="Kuo A."/>
            <person name="Kohler A."/>
            <person name="Daghino S."/>
            <person name="Barry K."/>
            <person name="Choi C."/>
            <person name="Cichocki N."/>
            <person name="Clum A."/>
            <person name="Copeland A."/>
            <person name="Hainaut M."/>
            <person name="Haridas S."/>
            <person name="Labutti K."/>
            <person name="Lindquist E."/>
            <person name="Lipzen A."/>
            <person name="Khouja H.-R."/>
            <person name="Murat C."/>
            <person name="Ohm R."/>
            <person name="Olson A."/>
            <person name="Spatafora J."/>
            <person name="Veneault-Fourrey C."/>
            <person name="Henrissat B."/>
            <person name="Grigoriev I."/>
            <person name="Martin F."/>
            <person name="Perotto S."/>
        </authorList>
    </citation>
    <scope>NUCLEOTIDE SEQUENCE [LARGE SCALE GENOMIC DNA]</scope>
    <source>
        <strain evidence="3 4">E</strain>
    </source>
</reference>
<gene>
    <name evidence="3" type="ORF">K444DRAFT_620987</name>
</gene>
<evidence type="ECO:0000256" key="2">
    <source>
        <dbReference type="SAM" id="Phobius"/>
    </source>
</evidence>
<dbReference type="InterPro" id="IPR008972">
    <property type="entry name" value="Cupredoxin"/>
</dbReference>
<dbReference type="CDD" id="cd12087">
    <property type="entry name" value="TM_EGFR-like"/>
    <property type="match status" value="1"/>
</dbReference>
<keyword evidence="2" id="KW-0812">Transmembrane</keyword>
<dbReference type="PANTHER" id="PTHR34883">
    <property type="entry name" value="SERINE-RICH PROTEIN, PUTATIVE-RELATED-RELATED"/>
    <property type="match status" value="1"/>
</dbReference>
<evidence type="ECO:0008006" key="5">
    <source>
        <dbReference type="Google" id="ProtNLM"/>
    </source>
</evidence>
<dbReference type="AlphaFoldDB" id="A0A2J6SM70"/>
<feature type="compositionally biased region" description="Polar residues" evidence="1">
    <location>
        <begin position="282"/>
        <end position="295"/>
    </location>
</feature>
<feature type="region of interest" description="Disordered" evidence="1">
    <location>
        <begin position="132"/>
        <end position="163"/>
    </location>
</feature>
<organism evidence="3 4">
    <name type="scientific">Hyaloscypha bicolor E</name>
    <dbReference type="NCBI Taxonomy" id="1095630"/>
    <lineage>
        <taxon>Eukaryota</taxon>
        <taxon>Fungi</taxon>
        <taxon>Dikarya</taxon>
        <taxon>Ascomycota</taxon>
        <taxon>Pezizomycotina</taxon>
        <taxon>Leotiomycetes</taxon>
        <taxon>Helotiales</taxon>
        <taxon>Hyaloscyphaceae</taxon>
        <taxon>Hyaloscypha</taxon>
        <taxon>Hyaloscypha bicolor</taxon>
    </lineage>
</organism>
<evidence type="ECO:0000256" key="1">
    <source>
        <dbReference type="SAM" id="MobiDB-lite"/>
    </source>
</evidence>
<accession>A0A2J6SM70</accession>
<keyword evidence="4" id="KW-1185">Reference proteome</keyword>
<feature type="region of interest" description="Disordered" evidence="1">
    <location>
        <begin position="337"/>
        <end position="380"/>
    </location>
</feature>
<dbReference type="STRING" id="1095630.A0A2J6SM70"/>
<feature type="compositionally biased region" description="Basic and acidic residues" evidence="1">
    <location>
        <begin position="264"/>
        <end position="280"/>
    </location>
</feature>
<dbReference type="Proteomes" id="UP000235371">
    <property type="component" value="Unassembled WGS sequence"/>
</dbReference>
<keyword evidence="2" id="KW-1133">Transmembrane helix</keyword>
<evidence type="ECO:0000313" key="3">
    <source>
        <dbReference type="EMBL" id="PMD51863.1"/>
    </source>
</evidence>
<dbReference type="GeneID" id="36589887"/>